<dbReference type="EMBL" id="JAGQLL010000084">
    <property type="protein sequence ID" value="MCA9380548.1"/>
    <property type="molecule type" value="Genomic_DNA"/>
</dbReference>
<feature type="active site" evidence="2">
    <location>
        <position position="152"/>
    </location>
</feature>
<reference evidence="3" key="2">
    <citation type="journal article" date="2021" name="Microbiome">
        <title>Successional dynamics and alternative stable states in a saline activated sludge microbial community over 9 years.</title>
        <authorList>
            <person name="Wang Y."/>
            <person name="Ye J."/>
            <person name="Ju F."/>
            <person name="Liu L."/>
            <person name="Boyd J.A."/>
            <person name="Deng Y."/>
            <person name="Parks D.H."/>
            <person name="Jiang X."/>
            <person name="Yin X."/>
            <person name="Woodcroft B.J."/>
            <person name="Tyson G.W."/>
            <person name="Hugenholtz P."/>
            <person name="Polz M.F."/>
            <person name="Zhang T."/>
        </authorList>
    </citation>
    <scope>NUCLEOTIDE SEQUENCE</scope>
    <source>
        <strain evidence="3">HKST-UBA15</strain>
    </source>
</reference>
<keyword evidence="2" id="KW-0378">Hydrolase</keyword>
<dbReference type="GO" id="GO:0006412">
    <property type="term" value="P:translation"/>
    <property type="evidence" value="ECO:0007669"/>
    <property type="project" value="UniProtKB-UniRule"/>
</dbReference>
<sequence length="191" mass="21479">MIKEILQIGNPILTTKTTKVTDINSVETKSLIKDLIDTCEKNADISAGLALPQIGVSKSICVCRRVDLEEKDPDKEIDKEELWEVLINPHLLNSSSDNSTEWEACLSIGVGKDNLWGPVERPKKITVEYTSPDGSQKQLKADGYFSHVVQHEIDHLNGILFVSYINNPANIWRLEDLNAYIESNESYPEIQ</sequence>
<comment type="function">
    <text evidence="2">Removes the formyl group from the N-terminal Met of newly synthesized proteins. Requires at least a dipeptide for an efficient rate of reaction. N-terminal L-methionine is a prerequisite for activity but the enzyme has broad specificity at other positions.</text>
</comment>
<evidence type="ECO:0000256" key="1">
    <source>
        <dbReference type="ARBA" id="ARBA00010759"/>
    </source>
</evidence>
<keyword evidence="2" id="KW-0479">Metal-binding</keyword>
<dbReference type="InterPro" id="IPR023635">
    <property type="entry name" value="Peptide_deformylase"/>
</dbReference>
<evidence type="ECO:0000256" key="2">
    <source>
        <dbReference type="HAMAP-Rule" id="MF_00163"/>
    </source>
</evidence>
<comment type="catalytic activity">
    <reaction evidence="2">
        <text>N-terminal N-formyl-L-methionyl-[peptide] + H2O = N-terminal L-methionyl-[peptide] + formate</text>
        <dbReference type="Rhea" id="RHEA:24420"/>
        <dbReference type="Rhea" id="RHEA-COMP:10639"/>
        <dbReference type="Rhea" id="RHEA-COMP:10640"/>
        <dbReference type="ChEBI" id="CHEBI:15377"/>
        <dbReference type="ChEBI" id="CHEBI:15740"/>
        <dbReference type="ChEBI" id="CHEBI:49298"/>
        <dbReference type="ChEBI" id="CHEBI:64731"/>
        <dbReference type="EC" id="3.5.1.88"/>
    </reaction>
</comment>
<feature type="binding site" evidence="2">
    <location>
        <position position="155"/>
    </location>
    <ligand>
        <name>Fe cation</name>
        <dbReference type="ChEBI" id="CHEBI:24875"/>
    </ligand>
</feature>
<gene>
    <name evidence="2" type="primary">def</name>
    <name evidence="3" type="ORF">KC675_05205</name>
</gene>
<dbReference type="InterPro" id="IPR036821">
    <property type="entry name" value="Peptide_deformylase_sf"/>
</dbReference>
<comment type="cofactor">
    <cofactor evidence="2">
        <name>Fe(2+)</name>
        <dbReference type="ChEBI" id="CHEBI:29033"/>
    </cofactor>
    <text evidence="2">Binds 1 Fe(2+) ion.</text>
</comment>
<accession>A0A955IEK6</accession>
<feature type="binding site" evidence="2">
    <location>
        <position position="151"/>
    </location>
    <ligand>
        <name>Fe cation</name>
        <dbReference type="ChEBI" id="CHEBI:24875"/>
    </ligand>
</feature>
<dbReference type="HAMAP" id="MF_00163">
    <property type="entry name" value="Pep_deformylase"/>
    <property type="match status" value="1"/>
</dbReference>
<dbReference type="AlphaFoldDB" id="A0A955IEK6"/>
<dbReference type="CDD" id="cd00487">
    <property type="entry name" value="Pep_deformylase"/>
    <property type="match status" value="1"/>
</dbReference>
<comment type="caution">
    <text evidence="3">The sequence shown here is derived from an EMBL/GenBank/DDBJ whole genome shotgun (WGS) entry which is preliminary data.</text>
</comment>
<reference evidence="3" key="1">
    <citation type="submission" date="2020-04" db="EMBL/GenBank/DDBJ databases">
        <authorList>
            <person name="Zhang T."/>
        </authorList>
    </citation>
    <scope>NUCLEOTIDE SEQUENCE</scope>
    <source>
        <strain evidence="3">HKST-UBA15</strain>
    </source>
</reference>
<name>A0A955IEK6_9BACT</name>
<dbReference type="Proteomes" id="UP000745577">
    <property type="component" value="Unassembled WGS sequence"/>
</dbReference>
<keyword evidence="2" id="KW-0408">Iron</keyword>
<organism evidence="3 4">
    <name type="scientific">Candidatus Dojkabacteria bacterium</name>
    <dbReference type="NCBI Taxonomy" id="2099670"/>
    <lineage>
        <taxon>Bacteria</taxon>
        <taxon>Candidatus Dojkabacteria</taxon>
    </lineage>
</organism>
<dbReference type="EC" id="3.5.1.88" evidence="2"/>
<feature type="binding site" evidence="2">
    <location>
        <position position="105"/>
    </location>
    <ligand>
        <name>Fe cation</name>
        <dbReference type="ChEBI" id="CHEBI:24875"/>
    </ligand>
</feature>
<comment type="similarity">
    <text evidence="1 2">Belongs to the polypeptide deformylase family.</text>
</comment>
<protein>
    <recommendedName>
        <fullName evidence="2">Peptide deformylase</fullName>
        <shortName evidence="2">PDF</shortName>
        <ecNumber evidence="2">3.5.1.88</ecNumber>
    </recommendedName>
    <alternativeName>
        <fullName evidence="2">Polypeptide deformylase</fullName>
    </alternativeName>
</protein>
<dbReference type="GO" id="GO:0046872">
    <property type="term" value="F:metal ion binding"/>
    <property type="evidence" value="ECO:0007669"/>
    <property type="project" value="UniProtKB-KW"/>
</dbReference>
<dbReference type="GO" id="GO:0042586">
    <property type="term" value="F:peptide deformylase activity"/>
    <property type="evidence" value="ECO:0007669"/>
    <property type="project" value="UniProtKB-UniRule"/>
</dbReference>
<evidence type="ECO:0000313" key="3">
    <source>
        <dbReference type="EMBL" id="MCA9380548.1"/>
    </source>
</evidence>
<dbReference type="Gene3D" id="3.90.45.10">
    <property type="entry name" value="Peptide deformylase"/>
    <property type="match status" value="1"/>
</dbReference>
<dbReference type="SUPFAM" id="SSF56420">
    <property type="entry name" value="Peptide deformylase"/>
    <property type="match status" value="1"/>
</dbReference>
<dbReference type="PANTHER" id="PTHR10458">
    <property type="entry name" value="PEPTIDE DEFORMYLASE"/>
    <property type="match status" value="1"/>
</dbReference>
<dbReference type="PANTHER" id="PTHR10458:SF22">
    <property type="entry name" value="PEPTIDE DEFORMYLASE"/>
    <property type="match status" value="1"/>
</dbReference>
<proteinExistence type="inferred from homology"/>
<keyword evidence="2" id="KW-0648">Protein biosynthesis</keyword>
<dbReference type="PIRSF" id="PIRSF004749">
    <property type="entry name" value="Pep_def"/>
    <property type="match status" value="1"/>
</dbReference>
<dbReference type="PRINTS" id="PR01576">
    <property type="entry name" value="PDEFORMYLASE"/>
</dbReference>
<evidence type="ECO:0000313" key="4">
    <source>
        <dbReference type="Proteomes" id="UP000745577"/>
    </source>
</evidence>
<dbReference type="Pfam" id="PF01327">
    <property type="entry name" value="Pep_deformylase"/>
    <property type="match status" value="1"/>
</dbReference>